<dbReference type="GO" id="GO:0005737">
    <property type="term" value="C:cytoplasm"/>
    <property type="evidence" value="ECO:0007669"/>
    <property type="project" value="TreeGrafter"/>
</dbReference>
<evidence type="ECO:0000259" key="8">
    <source>
        <dbReference type="Pfam" id="PF00171"/>
    </source>
</evidence>
<evidence type="ECO:0000256" key="4">
    <source>
        <dbReference type="PIRNR" id="PIRNR036492"/>
    </source>
</evidence>
<dbReference type="SUPFAM" id="SSF53720">
    <property type="entry name" value="ALDH-like"/>
    <property type="match status" value="1"/>
</dbReference>
<dbReference type="PROSITE" id="PS00070">
    <property type="entry name" value="ALDEHYDE_DEHYDR_CYS"/>
    <property type="match status" value="1"/>
</dbReference>
<dbReference type="Gene3D" id="3.40.309.10">
    <property type="entry name" value="Aldehyde Dehydrogenase, Chain A, domain 2"/>
    <property type="match status" value="1"/>
</dbReference>
<dbReference type="InterPro" id="IPR016161">
    <property type="entry name" value="Ald_DH/histidinol_DH"/>
</dbReference>
<proteinExistence type="inferred from homology"/>
<keyword evidence="3" id="KW-0520">NAD</keyword>
<evidence type="ECO:0000313" key="9">
    <source>
        <dbReference type="EMBL" id="SIQ99891.1"/>
    </source>
</evidence>
<evidence type="ECO:0000256" key="2">
    <source>
        <dbReference type="ARBA" id="ARBA00023002"/>
    </source>
</evidence>
<evidence type="ECO:0000313" key="10">
    <source>
        <dbReference type="Proteomes" id="UP000186308"/>
    </source>
</evidence>
<feature type="domain" description="Aldehyde dehydrogenase" evidence="8">
    <location>
        <begin position="26"/>
        <end position="439"/>
    </location>
</feature>
<protein>
    <recommendedName>
        <fullName evidence="4">Aldehyde dehydrogenase</fullName>
    </recommendedName>
</protein>
<feature type="active site" evidence="5 6">
    <location>
        <position position="218"/>
    </location>
</feature>
<name>A0A8G2CLE6_ACIRU</name>
<dbReference type="Gene3D" id="3.40.605.10">
    <property type="entry name" value="Aldehyde Dehydrogenase, Chain A, domain 1"/>
    <property type="match status" value="1"/>
</dbReference>
<dbReference type="PANTHER" id="PTHR43570">
    <property type="entry name" value="ALDEHYDE DEHYDROGENASE"/>
    <property type="match status" value="1"/>
</dbReference>
<dbReference type="InterPro" id="IPR015590">
    <property type="entry name" value="Aldehyde_DH_dom"/>
</dbReference>
<evidence type="ECO:0000256" key="7">
    <source>
        <dbReference type="RuleBase" id="RU003345"/>
    </source>
</evidence>
<evidence type="ECO:0000256" key="3">
    <source>
        <dbReference type="ARBA" id="ARBA00023027"/>
    </source>
</evidence>
<feature type="active site" evidence="5">
    <location>
        <position position="252"/>
    </location>
</feature>
<dbReference type="AlphaFoldDB" id="A0A8G2CLE6"/>
<dbReference type="CDD" id="cd07134">
    <property type="entry name" value="ALDH_AlkH-like"/>
    <property type="match status" value="1"/>
</dbReference>
<dbReference type="Proteomes" id="UP000186308">
    <property type="component" value="Unassembled WGS sequence"/>
</dbReference>
<dbReference type="RefSeq" id="WP_029311773.1">
    <property type="nucleotide sequence ID" value="NZ_FTNE01000013.1"/>
</dbReference>
<dbReference type="EMBL" id="FTNE01000013">
    <property type="protein sequence ID" value="SIQ99891.1"/>
    <property type="molecule type" value="Genomic_DNA"/>
</dbReference>
<dbReference type="OrthoDB" id="9812625at2"/>
<sequence length="471" mass="50977">MVIAGAPGLELIGPVFERQRLRALALRTSSAAVRIATLRRLEAEIFRQRAALYEALHEDLRKPEAEVDLSELMPVIQEIRHACRNVAGWMAPRRVRPTRVMWGTRASVRAQPRGVALIIAPWNYPFNLALGPLVSAIAAGCTAIIKPSEFAPRTAALIGAIVAACFETDEVALFEGDAAMATALLDLPFDHVFFTGSPAVGRIVMAAAARHLASVTLELGGKSPVIVDRTADLDKAARSIVWGKFANNGQTCIAPDHAYVHRDSVTPFIAAVLRHLAAMYGEGGRSPDYCRIVTPQHFERIRRLIEDARARGATVHVGGVYDAADKFIAPTLLSGVPADALIMHEEIFGPVLPIVPFDDIGEPIRAINAQPKPLALYVFSRDAAAAERIIAQTAAGGSCVNAVMAQYLHANLPFGGINNSGIGSAHGHYGFRAFSHERAVLNDRFSAAPMLFPPYSRGVRRMIKLILRFLT</sequence>
<dbReference type="FunFam" id="3.40.605.10:FF:000004">
    <property type="entry name" value="Aldehyde dehydrogenase"/>
    <property type="match status" value="1"/>
</dbReference>
<evidence type="ECO:0000256" key="5">
    <source>
        <dbReference type="PIRSR" id="PIRSR036492-1"/>
    </source>
</evidence>
<evidence type="ECO:0000256" key="6">
    <source>
        <dbReference type="PROSITE-ProRule" id="PRU10007"/>
    </source>
</evidence>
<organism evidence="9 10">
    <name type="scientific">Acidiphilium rubrum</name>
    <dbReference type="NCBI Taxonomy" id="526"/>
    <lineage>
        <taxon>Bacteria</taxon>
        <taxon>Pseudomonadati</taxon>
        <taxon>Pseudomonadota</taxon>
        <taxon>Alphaproteobacteria</taxon>
        <taxon>Acetobacterales</taxon>
        <taxon>Acidocellaceae</taxon>
        <taxon>Acidiphilium</taxon>
    </lineage>
</organism>
<dbReference type="InterPro" id="IPR016162">
    <property type="entry name" value="Ald_DH_N"/>
</dbReference>
<dbReference type="InterPro" id="IPR016160">
    <property type="entry name" value="Ald_DH_CS_CYS"/>
</dbReference>
<comment type="caution">
    <text evidence="9">The sequence shown here is derived from an EMBL/GenBank/DDBJ whole genome shotgun (WGS) entry which is preliminary data.</text>
</comment>
<evidence type="ECO:0000256" key="1">
    <source>
        <dbReference type="ARBA" id="ARBA00009986"/>
    </source>
</evidence>
<comment type="similarity">
    <text evidence="1 4 7">Belongs to the aldehyde dehydrogenase family.</text>
</comment>
<keyword evidence="10" id="KW-1185">Reference proteome</keyword>
<dbReference type="GO" id="GO:0006081">
    <property type="term" value="P:aldehyde metabolic process"/>
    <property type="evidence" value="ECO:0007669"/>
    <property type="project" value="InterPro"/>
</dbReference>
<accession>A0A8G2CLE6</accession>
<dbReference type="InterPro" id="IPR016163">
    <property type="entry name" value="Ald_DH_C"/>
</dbReference>
<dbReference type="Pfam" id="PF00171">
    <property type="entry name" value="Aldedh"/>
    <property type="match status" value="1"/>
</dbReference>
<dbReference type="InterPro" id="IPR012394">
    <property type="entry name" value="Aldehyde_DH_NAD(P)"/>
</dbReference>
<dbReference type="GO" id="GO:0004029">
    <property type="term" value="F:aldehyde dehydrogenase (NAD+) activity"/>
    <property type="evidence" value="ECO:0007669"/>
    <property type="project" value="TreeGrafter"/>
</dbReference>
<dbReference type="PROSITE" id="PS00687">
    <property type="entry name" value="ALDEHYDE_DEHYDR_GLU"/>
    <property type="match status" value="1"/>
</dbReference>
<keyword evidence="2 4" id="KW-0560">Oxidoreductase</keyword>
<gene>
    <name evidence="9" type="ORF">SAMN05421828_11348</name>
</gene>
<reference evidence="9 10" key="1">
    <citation type="submission" date="2017-01" db="EMBL/GenBank/DDBJ databases">
        <authorList>
            <person name="Varghese N."/>
            <person name="Submissions S."/>
        </authorList>
    </citation>
    <scope>NUCLEOTIDE SEQUENCE [LARGE SCALE GENOMIC DNA]</scope>
    <source>
        <strain evidence="9 10">ATCC 35905</strain>
    </source>
</reference>
<dbReference type="PANTHER" id="PTHR43570:SF20">
    <property type="entry name" value="ALDEHYDE DEHYDROGENASE ALDX-RELATED"/>
    <property type="match status" value="1"/>
</dbReference>
<dbReference type="PIRSF" id="PIRSF036492">
    <property type="entry name" value="ALDH"/>
    <property type="match status" value="1"/>
</dbReference>
<dbReference type="InterPro" id="IPR029510">
    <property type="entry name" value="Ald_DH_CS_GLU"/>
</dbReference>
<dbReference type="FunFam" id="3.40.309.10:FF:000003">
    <property type="entry name" value="Aldehyde dehydrogenase"/>
    <property type="match status" value="1"/>
</dbReference>